<accession>A0A9D4CE72</accession>
<comment type="caution">
    <text evidence="1">The sequence shown here is derived from an EMBL/GenBank/DDBJ whole genome shotgun (WGS) entry which is preliminary data.</text>
</comment>
<dbReference type="EMBL" id="JAIWYP010000012">
    <property type="protein sequence ID" value="KAH3723540.1"/>
    <property type="molecule type" value="Genomic_DNA"/>
</dbReference>
<evidence type="ECO:0000313" key="1">
    <source>
        <dbReference type="EMBL" id="KAH3723540.1"/>
    </source>
</evidence>
<protein>
    <submittedName>
        <fullName evidence="1">Uncharacterized protein</fullName>
    </submittedName>
</protein>
<organism evidence="1 2">
    <name type="scientific">Dreissena polymorpha</name>
    <name type="common">Zebra mussel</name>
    <name type="synonym">Mytilus polymorpha</name>
    <dbReference type="NCBI Taxonomy" id="45954"/>
    <lineage>
        <taxon>Eukaryota</taxon>
        <taxon>Metazoa</taxon>
        <taxon>Spiralia</taxon>
        <taxon>Lophotrochozoa</taxon>
        <taxon>Mollusca</taxon>
        <taxon>Bivalvia</taxon>
        <taxon>Autobranchia</taxon>
        <taxon>Heteroconchia</taxon>
        <taxon>Euheterodonta</taxon>
        <taxon>Imparidentia</taxon>
        <taxon>Neoheterodontei</taxon>
        <taxon>Myida</taxon>
        <taxon>Dreissenoidea</taxon>
        <taxon>Dreissenidae</taxon>
        <taxon>Dreissena</taxon>
    </lineage>
</organism>
<reference evidence="1" key="1">
    <citation type="journal article" date="2019" name="bioRxiv">
        <title>The Genome of the Zebra Mussel, Dreissena polymorpha: A Resource for Invasive Species Research.</title>
        <authorList>
            <person name="McCartney M.A."/>
            <person name="Auch B."/>
            <person name="Kono T."/>
            <person name="Mallez S."/>
            <person name="Zhang Y."/>
            <person name="Obille A."/>
            <person name="Becker A."/>
            <person name="Abrahante J.E."/>
            <person name="Garbe J."/>
            <person name="Badalamenti J.P."/>
            <person name="Herman A."/>
            <person name="Mangelson H."/>
            <person name="Liachko I."/>
            <person name="Sullivan S."/>
            <person name="Sone E.D."/>
            <person name="Koren S."/>
            <person name="Silverstein K.A.T."/>
            <person name="Beckman K.B."/>
            <person name="Gohl D.M."/>
        </authorList>
    </citation>
    <scope>NUCLEOTIDE SEQUENCE</scope>
    <source>
        <strain evidence="1">Duluth1</strain>
        <tissue evidence="1">Whole animal</tissue>
    </source>
</reference>
<gene>
    <name evidence="1" type="ORF">DPMN_049330</name>
</gene>
<evidence type="ECO:0000313" key="2">
    <source>
        <dbReference type="Proteomes" id="UP000828390"/>
    </source>
</evidence>
<dbReference type="AlphaFoldDB" id="A0A9D4CE72"/>
<dbReference type="Proteomes" id="UP000828390">
    <property type="component" value="Unassembled WGS sequence"/>
</dbReference>
<proteinExistence type="predicted"/>
<name>A0A9D4CE72_DREPO</name>
<reference evidence="1" key="2">
    <citation type="submission" date="2020-11" db="EMBL/GenBank/DDBJ databases">
        <authorList>
            <person name="McCartney M.A."/>
            <person name="Auch B."/>
            <person name="Kono T."/>
            <person name="Mallez S."/>
            <person name="Becker A."/>
            <person name="Gohl D.M."/>
            <person name="Silverstein K.A.T."/>
            <person name="Koren S."/>
            <person name="Bechman K.B."/>
            <person name="Herman A."/>
            <person name="Abrahante J.E."/>
            <person name="Garbe J."/>
        </authorList>
    </citation>
    <scope>NUCLEOTIDE SEQUENCE</scope>
    <source>
        <strain evidence="1">Duluth1</strain>
        <tissue evidence="1">Whole animal</tissue>
    </source>
</reference>
<sequence>MWEGNTGVRLMWRGEHWCMANVGRGTLVYGSCGERNTGVWLMWGGEHWCMVYVERGTLVYSKCGEGNTLYLEALLDEYLRALLDELCSRSMVENGTGKVQQTRDDSQGPSCDARHMYTAGILSNKNDSLKKFFHSFLMPGVCALAKY</sequence>
<keyword evidence="2" id="KW-1185">Reference proteome</keyword>